<organism evidence="1 2">
    <name type="scientific">Natronocalculus amylovorans</name>
    <dbReference type="NCBI Taxonomy" id="2917812"/>
    <lineage>
        <taxon>Archaea</taxon>
        <taxon>Methanobacteriati</taxon>
        <taxon>Methanobacteriota</taxon>
        <taxon>Stenosarchaea group</taxon>
        <taxon>Halobacteria</taxon>
        <taxon>Halobacteriales</taxon>
        <taxon>Haloferacaceae</taxon>
        <taxon>Natronocalculus</taxon>
    </lineage>
</organism>
<reference evidence="1" key="2">
    <citation type="submission" date="2022-02" db="EMBL/GenBank/DDBJ databases">
        <authorList>
            <person name="Elcheninov A.G."/>
            <person name="Sorokin D.Y."/>
            <person name="Kublanov I.V."/>
        </authorList>
    </citation>
    <scope>NUCLEOTIDE SEQUENCE</scope>
    <source>
        <strain evidence="1">AArc-St2</strain>
    </source>
</reference>
<reference evidence="1" key="1">
    <citation type="journal article" date="2022" name="Syst. Appl. Microbiol.">
        <title>Natronocalculus amylovorans gen. nov., sp. nov., and Natranaeroarchaeum aerophilus sp. nov., dominant culturable amylolytic natronoarchaea from hypersaline soda lakes in southwestern Siberia.</title>
        <authorList>
            <person name="Sorokin D.Y."/>
            <person name="Elcheninov A.G."/>
            <person name="Khizhniak T.V."/>
            <person name="Koenen M."/>
            <person name="Bale N.J."/>
            <person name="Damste J.S.S."/>
            <person name="Kublanov I.V."/>
        </authorList>
    </citation>
    <scope>NUCLEOTIDE SEQUENCE</scope>
    <source>
        <strain evidence="1">AArc-St2</strain>
    </source>
</reference>
<dbReference type="InterPro" id="IPR029068">
    <property type="entry name" value="Glyas_Bleomycin-R_OHBP_Dase"/>
</dbReference>
<gene>
    <name evidence="1" type="ORF">AArcSt2_11775</name>
</gene>
<keyword evidence="2" id="KW-1185">Reference proteome</keyword>
<accession>A0AAE3FZ97</accession>
<dbReference type="AlphaFoldDB" id="A0AAE3FZ97"/>
<proteinExistence type="predicted"/>
<sequence length="120" mass="13617">MSGIVFYATENYDSVVRFYTETIGATVWLEQPDCTILQYENLLFGFCDREQTDSCSILTFVYDSKAAVDEMHSIVGDAAIETPHLNETYNIYQFFATDPDDRTVEFQVFVSDSVDSSVSD</sequence>
<protein>
    <submittedName>
        <fullName evidence="1">VOC family protein</fullName>
    </submittedName>
</protein>
<evidence type="ECO:0000313" key="1">
    <source>
        <dbReference type="EMBL" id="MCL9817625.1"/>
    </source>
</evidence>
<evidence type="ECO:0000313" key="2">
    <source>
        <dbReference type="Proteomes" id="UP001203207"/>
    </source>
</evidence>
<name>A0AAE3FZ97_9EURY</name>
<comment type="caution">
    <text evidence="1">The sequence shown here is derived from an EMBL/GenBank/DDBJ whole genome shotgun (WGS) entry which is preliminary data.</text>
</comment>
<dbReference type="Gene3D" id="3.10.180.10">
    <property type="entry name" value="2,3-Dihydroxybiphenyl 1,2-Dioxygenase, domain 1"/>
    <property type="match status" value="1"/>
</dbReference>
<dbReference type="SUPFAM" id="SSF54593">
    <property type="entry name" value="Glyoxalase/Bleomycin resistance protein/Dihydroxybiphenyl dioxygenase"/>
    <property type="match status" value="1"/>
</dbReference>
<dbReference type="EMBL" id="JAKRVX010000004">
    <property type="protein sequence ID" value="MCL9817625.1"/>
    <property type="molecule type" value="Genomic_DNA"/>
</dbReference>
<dbReference type="RefSeq" id="WP_250584857.1">
    <property type="nucleotide sequence ID" value="NZ_JAKRVX010000004.1"/>
</dbReference>
<dbReference type="Proteomes" id="UP001203207">
    <property type="component" value="Unassembled WGS sequence"/>
</dbReference>